<comment type="caution">
    <text evidence="3">The sequence shown here is derived from an EMBL/GenBank/DDBJ whole genome shotgun (WGS) entry which is preliminary data.</text>
</comment>
<dbReference type="AlphaFoldDB" id="A0A085V407"/>
<sequence>MSRIDVPEKVAEAIEWLARHRSGTLSDTDRQRFQQWLQTSEDNRDAWQRLQLRLGRVFVDVPAVSRQVLNKAGTSRRHLLRGALGLTGLGLGGWWLESTGSLPRINSDLHSGFAQRSPFILEDGSEVVLNARSQVDLLMDSRQRTLLLHAGAISVKVKADPLRALVVRTTFGEARALGTRFTVTLREEGAHVWVQESRVIATATDGSTLELGPGQGALLGRTGSRRLDPRQAGEGTWEDGLLEVHDQPLGQIIEALRPYRRGLLRISPEASRLRISGVFPMDDTDQALRSLQEVLPLKIDQYFGWWTQLELR</sequence>
<dbReference type="EMBL" id="JPQU01000109">
    <property type="protein sequence ID" value="KFE50170.1"/>
    <property type="molecule type" value="Genomic_DNA"/>
</dbReference>
<evidence type="ECO:0000313" key="3">
    <source>
        <dbReference type="EMBL" id="KFE50170.1"/>
    </source>
</evidence>
<dbReference type="Pfam" id="PF04773">
    <property type="entry name" value="FecR"/>
    <property type="match status" value="1"/>
</dbReference>
<dbReference type="PANTHER" id="PTHR30273:SF2">
    <property type="entry name" value="PROTEIN FECR"/>
    <property type="match status" value="1"/>
</dbReference>
<dbReference type="OrthoDB" id="1099576at2"/>
<dbReference type="Proteomes" id="UP000028631">
    <property type="component" value="Unassembled WGS sequence"/>
</dbReference>
<protein>
    <recommendedName>
        <fullName evidence="5">Iron dicitrate transport regulator FecR</fullName>
    </recommendedName>
</protein>
<keyword evidence="4" id="KW-1185">Reference proteome</keyword>
<evidence type="ECO:0000259" key="1">
    <source>
        <dbReference type="Pfam" id="PF04773"/>
    </source>
</evidence>
<name>A0A085V407_PSESX</name>
<feature type="domain" description="FecR N-terminal" evidence="2">
    <location>
        <begin position="12"/>
        <end position="51"/>
    </location>
</feature>
<gene>
    <name evidence="3" type="ORF">IV01_26260</name>
</gene>
<accession>A0A085V407</accession>
<evidence type="ECO:0000259" key="2">
    <source>
        <dbReference type="Pfam" id="PF16220"/>
    </source>
</evidence>
<dbReference type="GO" id="GO:0016989">
    <property type="term" value="F:sigma factor antagonist activity"/>
    <property type="evidence" value="ECO:0007669"/>
    <property type="project" value="TreeGrafter"/>
</dbReference>
<organism evidence="3 4">
    <name type="scientific">Pseudomonas syringae</name>
    <dbReference type="NCBI Taxonomy" id="317"/>
    <lineage>
        <taxon>Bacteria</taxon>
        <taxon>Pseudomonadati</taxon>
        <taxon>Pseudomonadota</taxon>
        <taxon>Gammaproteobacteria</taxon>
        <taxon>Pseudomonadales</taxon>
        <taxon>Pseudomonadaceae</taxon>
        <taxon>Pseudomonas</taxon>
    </lineage>
</organism>
<reference evidence="3 4" key="1">
    <citation type="submission" date="2014-07" db="EMBL/GenBank/DDBJ databases">
        <title>Draft Genome Sequences of Environmental Pseudomonas syringae strains.</title>
        <authorList>
            <person name="Baltrus D.A."/>
            <person name="Berge O."/>
            <person name="Morris C."/>
        </authorList>
    </citation>
    <scope>NUCLEOTIDE SEQUENCE [LARGE SCALE GENOMIC DNA]</scope>
    <source>
        <strain evidence="3 4">GAW0119</strain>
    </source>
</reference>
<dbReference type="Pfam" id="PF16220">
    <property type="entry name" value="DUF4880"/>
    <property type="match status" value="1"/>
</dbReference>
<dbReference type="RefSeq" id="WP_032632017.1">
    <property type="nucleotide sequence ID" value="NZ_JPQU01000109.1"/>
</dbReference>
<proteinExistence type="predicted"/>
<dbReference type="PANTHER" id="PTHR30273">
    <property type="entry name" value="PERIPLASMIC SIGNAL SENSOR AND SIGMA FACTOR ACTIVATOR FECR-RELATED"/>
    <property type="match status" value="1"/>
</dbReference>
<dbReference type="Gene3D" id="2.60.120.1440">
    <property type="match status" value="1"/>
</dbReference>
<dbReference type="PATRIC" id="fig|317.175.peg.5471"/>
<dbReference type="InterPro" id="IPR012373">
    <property type="entry name" value="Ferrdict_sens_TM"/>
</dbReference>
<dbReference type="InterPro" id="IPR032623">
    <property type="entry name" value="FecR_N"/>
</dbReference>
<evidence type="ECO:0000313" key="4">
    <source>
        <dbReference type="Proteomes" id="UP000028631"/>
    </source>
</evidence>
<dbReference type="PIRSF" id="PIRSF018266">
    <property type="entry name" value="FecR"/>
    <property type="match status" value="1"/>
</dbReference>
<dbReference type="InterPro" id="IPR006860">
    <property type="entry name" value="FecR"/>
</dbReference>
<evidence type="ECO:0008006" key="5">
    <source>
        <dbReference type="Google" id="ProtNLM"/>
    </source>
</evidence>
<feature type="domain" description="FecR protein" evidence="1">
    <location>
        <begin position="111"/>
        <end position="199"/>
    </location>
</feature>